<dbReference type="AlphaFoldDB" id="A0A426ZZI9"/>
<sequence>MPPHPPPYRRASHHACRPGSEACVCRWGVPTLPVSGRLYDNWRPPYNRYVGGSTIRECDDLGGRLTFLISQPNSVKTKVPPPPAISMEYKDNREKPRTKGDGALLYTQCFCGTRRRCRNSTGRACRRDLDARTKTMGNLCAQKSSKGLIFNRLSKSVS</sequence>
<proteinExistence type="predicted"/>
<evidence type="ECO:0000256" key="1">
    <source>
        <dbReference type="SAM" id="MobiDB-lite"/>
    </source>
</evidence>
<feature type="compositionally biased region" description="Basic and acidic residues" evidence="1">
    <location>
        <begin position="88"/>
        <end position="97"/>
    </location>
</feature>
<feature type="region of interest" description="Disordered" evidence="1">
    <location>
        <begin position="74"/>
        <end position="97"/>
    </location>
</feature>
<accession>A0A426ZZI9</accession>
<gene>
    <name evidence="2" type="ORF">B296_00034142</name>
</gene>
<evidence type="ECO:0000313" key="2">
    <source>
        <dbReference type="EMBL" id="RRT69374.1"/>
    </source>
</evidence>
<comment type="caution">
    <text evidence="2">The sequence shown here is derived from an EMBL/GenBank/DDBJ whole genome shotgun (WGS) entry which is preliminary data.</text>
</comment>
<dbReference type="Proteomes" id="UP000287651">
    <property type="component" value="Unassembled WGS sequence"/>
</dbReference>
<evidence type="ECO:0000313" key="3">
    <source>
        <dbReference type="Proteomes" id="UP000287651"/>
    </source>
</evidence>
<protein>
    <submittedName>
        <fullName evidence="2">Uncharacterized protein</fullName>
    </submittedName>
</protein>
<dbReference type="EMBL" id="AMZH03004364">
    <property type="protein sequence ID" value="RRT69374.1"/>
    <property type="molecule type" value="Genomic_DNA"/>
</dbReference>
<reference evidence="2 3" key="1">
    <citation type="journal article" date="2014" name="Agronomy (Basel)">
        <title>A Draft Genome Sequence for Ensete ventricosum, the Drought-Tolerant Tree Against Hunger.</title>
        <authorList>
            <person name="Harrison J."/>
            <person name="Moore K.A."/>
            <person name="Paszkiewicz K."/>
            <person name="Jones T."/>
            <person name="Grant M."/>
            <person name="Ambacheew D."/>
            <person name="Muzemil S."/>
            <person name="Studholme D.J."/>
        </authorList>
    </citation>
    <scope>NUCLEOTIDE SEQUENCE [LARGE SCALE GENOMIC DNA]</scope>
</reference>
<organism evidence="2 3">
    <name type="scientific">Ensete ventricosum</name>
    <name type="common">Abyssinian banana</name>
    <name type="synonym">Musa ensete</name>
    <dbReference type="NCBI Taxonomy" id="4639"/>
    <lineage>
        <taxon>Eukaryota</taxon>
        <taxon>Viridiplantae</taxon>
        <taxon>Streptophyta</taxon>
        <taxon>Embryophyta</taxon>
        <taxon>Tracheophyta</taxon>
        <taxon>Spermatophyta</taxon>
        <taxon>Magnoliopsida</taxon>
        <taxon>Liliopsida</taxon>
        <taxon>Zingiberales</taxon>
        <taxon>Musaceae</taxon>
        <taxon>Ensete</taxon>
    </lineage>
</organism>
<name>A0A426ZZI9_ENSVE</name>